<dbReference type="EMBL" id="JANUGV010000001">
    <property type="protein sequence ID" value="MCS0607959.1"/>
    <property type="molecule type" value="Genomic_DNA"/>
</dbReference>
<sequence>MISLKRSAAAFLALAAILIAPARCALFIAAHPDDVPLMMHKNAATDVATGYPTVFVLTTAGDAANGTGYANNTMRIPYYRARLRAFESIVHFWQGLNPDVPAPVPLRTTELIAGKAIETVHMGNVVMYHLNLPDDMSLQQLATGRLGMVTSLNPVNTYTLAELKEVMREIVRINNRAAAMVNLNTQDPDTRWNPGDHTDHVATGMIVNAAITESPQMRCVNLLFYRGYVIQNFAPTYTQEETRLHQATLGALNAALVANGNRSTWDAFHNNFVGRMDFRGVPGAGYCNF</sequence>
<proteinExistence type="predicted"/>
<dbReference type="Gene3D" id="3.40.50.10320">
    <property type="entry name" value="LmbE-like"/>
    <property type="match status" value="1"/>
</dbReference>
<gene>
    <name evidence="2" type="ORF">NX773_07260</name>
</gene>
<dbReference type="SUPFAM" id="SSF102588">
    <property type="entry name" value="LmbE-like"/>
    <property type="match status" value="1"/>
</dbReference>
<dbReference type="Proteomes" id="UP001205861">
    <property type="component" value="Unassembled WGS sequence"/>
</dbReference>
<feature type="chain" id="PRO_5045287768" evidence="1">
    <location>
        <begin position="23"/>
        <end position="289"/>
    </location>
</feature>
<protein>
    <submittedName>
        <fullName evidence="2">PIG-L family deacetylase</fullName>
    </submittedName>
</protein>
<keyword evidence="1" id="KW-0732">Signal</keyword>
<evidence type="ECO:0000313" key="3">
    <source>
        <dbReference type="Proteomes" id="UP001205861"/>
    </source>
</evidence>
<accession>A0ABT2BHG6</accession>
<evidence type="ECO:0000256" key="1">
    <source>
        <dbReference type="SAM" id="SignalP"/>
    </source>
</evidence>
<name>A0ABT2BHG6_9BURK</name>
<reference evidence="2 3" key="1">
    <citation type="submission" date="2022-08" db="EMBL/GenBank/DDBJ databases">
        <title>Reclassification of Massilia species as members of the genera Telluria, Duganella, Pseudoduganella, Mokoshia gen. nov. and Zemynaea gen. nov. using orthogonal and non-orthogonal genome-based approaches.</title>
        <authorList>
            <person name="Bowman J.P."/>
        </authorList>
    </citation>
    <scope>NUCLEOTIDE SEQUENCE [LARGE SCALE GENOMIC DNA]</scope>
    <source>
        <strain evidence="2 3">JCM 31607</strain>
    </source>
</reference>
<dbReference type="InterPro" id="IPR024078">
    <property type="entry name" value="LmbE-like_dom_sf"/>
</dbReference>
<dbReference type="InterPro" id="IPR003737">
    <property type="entry name" value="GlcNAc_PI_deacetylase-related"/>
</dbReference>
<feature type="signal peptide" evidence="1">
    <location>
        <begin position="1"/>
        <end position="22"/>
    </location>
</feature>
<dbReference type="RefSeq" id="WP_258855641.1">
    <property type="nucleotide sequence ID" value="NZ_JANUGV010000001.1"/>
</dbReference>
<organism evidence="2 3">
    <name type="scientific">Massilia solisilvae</name>
    <dbReference type="NCBI Taxonomy" id="1811225"/>
    <lineage>
        <taxon>Bacteria</taxon>
        <taxon>Pseudomonadati</taxon>
        <taxon>Pseudomonadota</taxon>
        <taxon>Betaproteobacteria</taxon>
        <taxon>Burkholderiales</taxon>
        <taxon>Oxalobacteraceae</taxon>
        <taxon>Telluria group</taxon>
        <taxon>Massilia</taxon>
    </lineage>
</organism>
<evidence type="ECO:0000313" key="2">
    <source>
        <dbReference type="EMBL" id="MCS0607959.1"/>
    </source>
</evidence>
<comment type="caution">
    <text evidence="2">The sequence shown here is derived from an EMBL/GenBank/DDBJ whole genome shotgun (WGS) entry which is preliminary data.</text>
</comment>
<dbReference type="Pfam" id="PF02585">
    <property type="entry name" value="PIG-L"/>
    <property type="match status" value="1"/>
</dbReference>
<keyword evidence="3" id="KW-1185">Reference proteome</keyword>